<dbReference type="Gene3D" id="3.30.710.10">
    <property type="entry name" value="Potassium Channel Kv1.1, Chain A"/>
    <property type="match status" value="1"/>
</dbReference>
<dbReference type="PANTHER" id="PTHR43503:SF2">
    <property type="entry name" value="NEGATIVE REGULATOR OF SPORULATION MDS3-RELATED"/>
    <property type="match status" value="1"/>
</dbReference>
<proteinExistence type="predicted"/>
<dbReference type="Gene3D" id="2.120.10.80">
    <property type="entry name" value="Kelch-type beta propeller"/>
    <property type="match status" value="1"/>
</dbReference>
<comment type="caution">
    <text evidence="4">The sequence shown here is derived from an EMBL/GenBank/DDBJ whole genome shotgun (WGS) entry which is preliminary data.</text>
</comment>
<evidence type="ECO:0000313" key="4">
    <source>
        <dbReference type="EMBL" id="ORY86080.1"/>
    </source>
</evidence>
<dbReference type="OrthoDB" id="10001928at2759"/>
<dbReference type="Pfam" id="PF24681">
    <property type="entry name" value="Kelch_KLHDC2_KLHL20_DRC7"/>
    <property type="match status" value="1"/>
</dbReference>
<protein>
    <recommendedName>
        <fullName evidence="6">BTB domain-containing protein</fullName>
    </recommendedName>
</protein>
<keyword evidence="2" id="KW-0677">Repeat</keyword>
<evidence type="ECO:0000256" key="3">
    <source>
        <dbReference type="SAM" id="MobiDB-lite"/>
    </source>
</evidence>
<evidence type="ECO:0000313" key="5">
    <source>
        <dbReference type="Proteomes" id="UP000193685"/>
    </source>
</evidence>
<dbReference type="RefSeq" id="XP_040727262.1">
    <property type="nucleotide sequence ID" value="XM_040866371.1"/>
</dbReference>
<keyword evidence="5" id="KW-1185">Reference proteome</keyword>
<dbReference type="GO" id="GO:0005739">
    <property type="term" value="C:mitochondrion"/>
    <property type="evidence" value="ECO:0007669"/>
    <property type="project" value="TreeGrafter"/>
</dbReference>
<keyword evidence="1" id="KW-0880">Kelch repeat</keyword>
<evidence type="ECO:0008006" key="6">
    <source>
        <dbReference type="Google" id="ProtNLM"/>
    </source>
</evidence>
<organism evidence="4 5">
    <name type="scientific">Protomyces lactucae-debilis</name>
    <dbReference type="NCBI Taxonomy" id="2754530"/>
    <lineage>
        <taxon>Eukaryota</taxon>
        <taxon>Fungi</taxon>
        <taxon>Dikarya</taxon>
        <taxon>Ascomycota</taxon>
        <taxon>Taphrinomycotina</taxon>
        <taxon>Taphrinomycetes</taxon>
        <taxon>Taphrinales</taxon>
        <taxon>Protomycetaceae</taxon>
        <taxon>Protomyces</taxon>
    </lineage>
</organism>
<dbReference type="GO" id="GO:0005829">
    <property type="term" value="C:cytosol"/>
    <property type="evidence" value="ECO:0007669"/>
    <property type="project" value="TreeGrafter"/>
</dbReference>
<dbReference type="EMBL" id="MCFI01000003">
    <property type="protein sequence ID" value="ORY86080.1"/>
    <property type="molecule type" value="Genomic_DNA"/>
</dbReference>
<dbReference type="AlphaFoldDB" id="A0A1Y2FQ16"/>
<feature type="region of interest" description="Disordered" evidence="3">
    <location>
        <begin position="424"/>
        <end position="449"/>
    </location>
</feature>
<dbReference type="InterPro" id="IPR011333">
    <property type="entry name" value="SKP1/BTB/POZ_sf"/>
</dbReference>
<dbReference type="STRING" id="56484.A0A1Y2FQ16"/>
<dbReference type="SUPFAM" id="SSF117281">
    <property type="entry name" value="Kelch motif"/>
    <property type="match status" value="1"/>
</dbReference>
<dbReference type="Proteomes" id="UP000193685">
    <property type="component" value="Unassembled WGS sequence"/>
</dbReference>
<dbReference type="OMA" id="DMADMEF"/>
<sequence>MTKAALSYNDLTISFKKCSGTIPPPLVGASVSALGSKIFVVAGRLVSNRQMTNDIYVLDKPSGRWERLPSGPQPPPARYFHSACAKGSRIYIFGGMGAKSGAEGALCVFNDLSWYDVRAQLWKTVEASPVQPPARYAHLAVITDEQLIVIGGQNLDNHYLRDLARFDLRRQEWLPPTQIDPEFGSYRSLAVALDTVDQDRPKMRPSCDTSELQDSERAGQVLLFSNYNFADVHRDLYNITSGNSGVPEITDLSNRLCGQTLPPGLRFPSGYRCGQRYLVVSGVYMLAHDQSLELWLLDLDDLSWIPIDTGTVGSKGSWNKGCFCDYDNTFMMLGNMDRSLAEDYNHRQSNFEHMVSFDLEAHGIYSPQRNDLPTAAIELGLSQLADGLNADLDIVTQERTIISVSCRVLSARWGLFQTLIQQADESSDPDSPHRRTRPGSLPMSTYTKRHPYGDRSRCLYMPYNHATVSAFIRFIYSETLPSSVDTSAHSTCSLLLMAVSVADHNSPTVENLIALCKARLHGMLDVHNASMIYETCTLTRHTGLQIRALRLMLASRNDIGQHNESASLA</sequence>
<accession>A0A1Y2FQ16</accession>
<dbReference type="GeneID" id="63782970"/>
<dbReference type="InterPro" id="IPR015915">
    <property type="entry name" value="Kelch-typ_b-propeller"/>
</dbReference>
<gene>
    <name evidence="4" type="ORF">BCR37DRAFT_203478</name>
</gene>
<evidence type="ECO:0000256" key="2">
    <source>
        <dbReference type="ARBA" id="ARBA00022737"/>
    </source>
</evidence>
<evidence type="ECO:0000256" key="1">
    <source>
        <dbReference type="ARBA" id="ARBA00022441"/>
    </source>
</evidence>
<reference evidence="4 5" key="1">
    <citation type="submission" date="2016-07" db="EMBL/GenBank/DDBJ databases">
        <title>Pervasive Adenine N6-methylation of Active Genes in Fungi.</title>
        <authorList>
            <consortium name="DOE Joint Genome Institute"/>
            <person name="Mondo S.J."/>
            <person name="Dannebaum R.O."/>
            <person name="Kuo R.C."/>
            <person name="Labutti K."/>
            <person name="Haridas S."/>
            <person name="Kuo A."/>
            <person name="Salamov A."/>
            <person name="Ahrendt S.R."/>
            <person name="Lipzen A."/>
            <person name="Sullivan W."/>
            <person name="Andreopoulos W.B."/>
            <person name="Clum A."/>
            <person name="Lindquist E."/>
            <person name="Daum C."/>
            <person name="Ramamoorthy G.K."/>
            <person name="Gryganskyi A."/>
            <person name="Culley D."/>
            <person name="Magnuson J.K."/>
            <person name="James T.Y."/>
            <person name="O'Malley M.A."/>
            <person name="Stajich J.E."/>
            <person name="Spatafora J.W."/>
            <person name="Visel A."/>
            <person name="Grigoriev I.V."/>
        </authorList>
    </citation>
    <scope>NUCLEOTIDE SEQUENCE [LARGE SCALE GENOMIC DNA]</scope>
    <source>
        <strain evidence="4 5">12-1054</strain>
    </source>
</reference>
<name>A0A1Y2FQ16_PROLT</name>
<dbReference type="GO" id="GO:0045454">
    <property type="term" value="P:cell redox homeostasis"/>
    <property type="evidence" value="ECO:0007669"/>
    <property type="project" value="TreeGrafter"/>
</dbReference>
<dbReference type="PANTHER" id="PTHR43503">
    <property type="entry name" value="MCG48959-RELATED"/>
    <property type="match status" value="1"/>
</dbReference>